<evidence type="ECO:0000313" key="4">
    <source>
        <dbReference type="Proteomes" id="UP000321805"/>
    </source>
</evidence>
<reference evidence="3 4" key="1">
    <citation type="journal article" date="2018" name="J. Microbiol.">
        <title>Baekduia soli gen. nov., sp. nov., a novel bacterium isolated from the soil of Baekdu Mountain and proposal of a novel family name, Baekduiaceae fam. nov.</title>
        <authorList>
            <person name="An D.S."/>
            <person name="Siddiqi M.Z."/>
            <person name="Kim K.H."/>
            <person name="Yu H.S."/>
            <person name="Im W.T."/>
        </authorList>
    </citation>
    <scope>NUCLEOTIDE SEQUENCE [LARGE SCALE GENOMIC DNA]</scope>
    <source>
        <strain evidence="3 4">BR7-21</strain>
    </source>
</reference>
<gene>
    <name evidence="3" type="ORF">FSW04_24795</name>
</gene>
<keyword evidence="1" id="KW-0175">Coiled coil</keyword>
<name>A0A5B8UCB1_9ACTN</name>
<dbReference type="EMBL" id="CP042430">
    <property type="protein sequence ID" value="QEC50478.1"/>
    <property type="molecule type" value="Genomic_DNA"/>
</dbReference>
<organism evidence="3 4">
    <name type="scientific">Baekduia soli</name>
    <dbReference type="NCBI Taxonomy" id="496014"/>
    <lineage>
        <taxon>Bacteria</taxon>
        <taxon>Bacillati</taxon>
        <taxon>Actinomycetota</taxon>
        <taxon>Thermoleophilia</taxon>
        <taxon>Solirubrobacterales</taxon>
        <taxon>Baekduiaceae</taxon>
        <taxon>Baekduia</taxon>
    </lineage>
</organism>
<feature type="coiled-coil region" evidence="1">
    <location>
        <begin position="239"/>
        <end position="273"/>
    </location>
</feature>
<dbReference type="RefSeq" id="WP_146923149.1">
    <property type="nucleotide sequence ID" value="NZ_CP042430.1"/>
</dbReference>
<feature type="coiled-coil region" evidence="1">
    <location>
        <begin position="133"/>
        <end position="205"/>
    </location>
</feature>
<dbReference type="Proteomes" id="UP000321805">
    <property type="component" value="Chromosome"/>
</dbReference>
<dbReference type="OrthoDB" id="5241590at2"/>
<accession>A0A5B8UCB1</accession>
<evidence type="ECO:0000313" key="3">
    <source>
        <dbReference type="EMBL" id="QEC50478.1"/>
    </source>
</evidence>
<evidence type="ECO:0000256" key="2">
    <source>
        <dbReference type="SAM" id="MobiDB-lite"/>
    </source>
</evidence>
<protein>
    <submittedName>
        <fullName evidence="3">Uncharacterized protein</fullName>
    </submittedName>
</protein>
<proteinExistence type="predicted"/>
<keyword evidence="4" id="KW-1185">Reference proteome</keyword>
<feature type="region of interest" description="Disordered" evidence="2">
    <location>
        <begin position="1"/>
        <end position="22"/>
    </location>
</feature>
<sequence>MAKKKPTRPARPAKGAEPTTAQLRQEYYARRAAEQALEQMGLRLDERPAPKGDAHWWADTRDALDRLEILHAVWRFTGLTGYAPEPEDFDPDAGWPTASEVEAVFGSWDKMLDASGIDDAVFGELIERALAAHEGLAAREKELELRVRKLEEEERKIPELRRREEVARAKREEADGARQEAEAVRDAALRERDALAARVTALEAQADALHAAAQADADARAGGADVELLEEMERALAQQAAGQQARDELHERMERLRAEREGDRRTITELTRLLARVDTRASDAAPAEEDEAPPATVLEAVQRAAAEARHLRFAPKAFETAAESPFRRPGLVLRTLRGLDELAGRYIAGDMGRSLGQAAAEHGITQWRPDVAETTRKRYEDDYTFALEGSSRKLWVGPHIGLGSGSGAQFIARIYLHVSDGSDPEVPRGIIVAVVGRHLPDTTT</sequence>
<evidence type="ECO:0000256" key="1">
    <source>
        <dbReference type="SAM" id="Coils"/>
    </source>
</evidence>
<dbReference type="KEGG" id="bsol:FSW04_24795"/>
<dbReference type="AlphaFoldDB" id="A0A5B8UCB1"/>